<proteinExistence type="predicted"/>
<organism evidence="3 4">
    <name type="scientific">Massilia polaris</name>
    <dbReference type="NCBI Taxonomy" id="2728846"/>
    <lineage>
        <taxon>Bacteria</taxon>
        <taxon>Pseudomonadati</taxon>
        <taxon>Pseudomonadota</taxon>
        <taxon>Betaproteobacteria</taxon>
        <taxon>Burkholderiales</taxon>
        <taxon>Oxalobacteraceae</taxon>
        <taxon>Telluria group</taxon>
        <taxon>Massilia</taxon>
    </lineage>
</organism>
<gene>
    <name evidence="3" type="ORF">HHL21_03660</name>
</gene>
<dbReference type="Pfam" id="PF07589">
    <property type="entry name" value="PEP-CTERM"/>
    <property type="match status" value="1"/>
</dbReference>
<protein>
    <submittedName>
        <fullName evidence="3">PEP-CTERM sorting domain-containing protein</fullName>
    </submittedName>
</protein>
<dbReference type="AlphaFoldDB" id="A0A848HEG2"/>
<evidence type="ECO:0000259" key="2">
    <source>
        <dbReference type="Pfam" id="PF07589"/>
    </source>
</evidence>
<dbReference type="RefSeq" id="WP_169463849.1">
    <property type="nucleotide sequence ID" value="NZ_JABBGG010000001.1"/>
</dbReference>
<keyword evidence="1" id="KW-0732">Signal</keyword>
<dbReference type="Proteomes" id="UP000583752">
    <property type="component" value="Unassembled WGS sequence"/>
</dbReference>
<accession>A0A848HEG2</accession>
<evidence type="ECO:0000313" key="4">
    <source>
        <dbReference type="Proteomes" id="UP000583752"/>
    </source>
</evidence>
<reference evidence="3 4" key="1">
    <citation type="submission" date="2020-04" db="EMBL/GenBank/DDBJ databases">
        <title>Massilia sp. RP-1-19 isolated from soil.</title>
        <authorList>
            <person name="Dahal R.H."/>
        </authorList>
    </citation>
    <scope>NUCLEOTIDE SEQUENCE [LARGE SCALE GENOMIC DNA]</scope>
    <source>
        <strain evidence="3 4">RP-1-19</strain>
    </source>
</reference>
<dbReference type="InterPro" id="IPR013424">
    <property type="entry name" value="Ice-binding_C"/>
</dbReference>
<feature type="signal peptide" evidence="1">
    <location>
        <begin position="1"/>
        <end position="27"/>
    </location>
</feature>
<comment type="caution">
    <text evidence="3">The sequence shown here is derived from an EMBL/GenBank/DDBJ whole genome shotgun (WGS) entry which is preliminary data.</text>
</comment>
<sequence length="316" mass="32422">MKIVRKTMLLTAMAASIAIGGMGSARADAFAQSILVIDNFRLLHSSGTPFSVTDFGMLTGTNDAHATASLNGVFANGAQSFGILSGVNPDVAHQTVGTPNPARPENNFAPFSGAPPVPGTFGYADQNLSGSSITIGTTPAGATASTRADASLAMNGMASGNSDVGTSTTFSFTLGAADSMTIAFDATPFTQAYVSADGAPTTNANARLSWSINIIDMTTGMTVFTYAPNELNAFSNVSRTDGFPGTTTYNPGEMSFSSTTGMLSTASTYQITIQHNTLANALQATQAVPEPATLAIFGIGLLGITAIGRRRRQAVE</sequence>
<evidence type="ECO:0000313" key="3">
    <source>
        <dbReference type="EMBL" id="NML60196.1"/>
    </source>
</evidence>
<dbReference type="NCBIfam" id="TIGR02595">
    <property type="entry name" value="PEP_CTERM"/>
    <property type="match status" value="1"/>
</dbReference>
<feature type="domain" description="Ice-binding protein C-terminal" evidence="2">
    <location>
        <begin position="287"/>
        <end position="312"/>
    </location>
</feature>
<evidence type="ECO:0000256" key="1">
    <source>
        <dbReference type="SAM" id="SignalP"/>
    </source>
</evidence>
<keyword evidence="4" id="KW-1185">Reference proteome</keyword>
<dbReference type="EMBL" id="JABBGG010000001">
    <property type="protein sequence ID" value="NML60196.1"/>
    <property type="molecule type" value="Genomic_DNA"/>
</dbReference>
<name>A0A848HEG2_9BURK</name>
<feature type="chain" id="PRO_5032560290" evidence="1">
    <location>
        <begin position="28"/>
        <end position="316"/>
    </location>
</feature>
<dbReference type="NCBIfam" id="NF041538">
    <property type="entry name" value="PEP_EDSA_1"/>
    <property type="match status" value="1"/>
</dbReference>
<dbReference type="InterPro" id="IPR048213">
    <property type="entry name" value="EDSA_1-like"/>
</dbReference>